<evidence type="ECO:0000313" key="2">
    <source>
        <dbReference type="EMBL" id="AFS52655.1"/>
    </source>
</evidence>
<reference evidence="2 3" key="1">
    <citation type="journal article" date="2011" name="J. Microbiol.">
        <title>Complete genome of Leptospirillum ferriphilum ML-04 provides insight into its physiology and environmental adaptation.</title>
        <authorList>
            <person name="Mi S."/>
            <person name="Song J."/>
            <person name="Lin J."/>
            <person name="Che Y."/>
            <person name="Zheng H."/>
            <person name="Lin J."/>
        </authorList>
    </citation>
    <scope>NUCLEOTIDE SEQUENCE [LARGE SCALE GENOMIC DNA]</scope>
    <source>
        <strain evidence="2 3">ML-04</strain>
    </source>
</reference>
<protein>
    <submittedName>
        <fullName evidence="2">Putative replicative DNA helicase</fullName>
    </submittedName>
</protein>
<keyword evidence="2" id="KW-0347">Helicase</keyword>
<keyword evidence="2" id="KW-0378">Hydrolase</keyword>
<dbReference type="EMBL" id="CP002919">
    <property type="protein sequence ID" value="AFS52655.1"/>
    <property type="molecule type" value="Genomic_DNA"/>
</dbReference>
<dbReference type="PATRIC" id="fig|1048260.3.peg.447"/>
<organism evidence="2 3">
    <name type="scientific">Leptospirillum ferriphilum (strain ML-04)</name>
    <dbReference type="NCBI Taxonomy" id="1048260"/>
    <lineage>
        <taxon>Bacteria</taxon>
        <taxon>Pseudomonadati</taxon>
        <taxon>Nitrospirota</taxon>
        <taxon>Nitrospiria</taxon>
        <taxon>Nitrospirales</taxon>
        <taxon>Nitrospiraceae</taxon>
        <taxon>Leptospirillum</taxon>
    </lineage>
</organism>
<dbReference type="SUPFAM" id="SSF52540">
    <property type="entry name" value="P-loop containing nucleoside triphosphate hydrolases"/>
    <property type="match status" value="1"/>
</dbReference>
<dbReference type="GO" id="GO:0004386">
    <property type="term" value="F:helicase activity"/>
    <property type="evidence" value="ECO:0007669"/>
    <property type="project" value="UniProtKB-KW"/>
</dbReference>
<dbReference type="Proteomes" id="UP000006177">
    <property type="component" value="Chromosome"/>
</dbReference>
<name>J9Z804_LEPFM</name>
<feature type="domain" description="AAA+ ATPase" evidence="1">
    <location>
        <begin position="44"/>
        <end position="223"/>
    </location>
</feature>
<dbReference type="SMART" id="SM00382">
    <property type="entry name" value="AAA"/>
    <property type="match status" value="1"/>
</dbReference>
<dbReference type="HOGENOM" id="CLU_057293_0_0_0"/>
<dbReference type="KEGG" id="lfi:LFML04_0415"/>
<dbReference type="Gene3D" id="3.40.50.300">
    <property type="entry name" value="P-loop containing nucleotide triphosphate hydrolases"/>
    <property type="match status" value="1"/>
</dbReference>
<dbReference type="RefSeq" id="WP_014960175.1">
    <property type="nucleotide sequence ID" value="NC_018649.1"/>
</dbReference>
<evidence type="ECO:0000313" key="3">
    <source>
        <dbReference type="Proteomes" id="UP000006177"/>
    </source>
</evidence>
<evidence type="ECO:0000259" key="1">
    <source>
        <dbReference type="SMART" id="SM00382"/>
    </source>
</evidence>
<dbReference type="InterPro" id="IPR003593">
    <property type="entry name" value="AAA+_ATPase"/>
</dbReference>
<keyword evidence="2" id="KW-0067">ATP-binding</keyword>
<dbReference type="AlphaFoldDB" id="J9Z804"/>
<accession>J9Z804</accession>
<dbReference type="STRING" id="1048260.LFML04_0415"/>
<sequence length="319" mass="35825">MQCSTATPGTEEVVIPGVRVCTINELIERKFPPREVLLSPWLRRQELAMIHAWRGIGKTFASLEIGYAVSTGGRFLGWQAPKPHGVLYVDGEMPAVTLQERLSRIITSEDLEPTPEMFRIVTPDLQDICVPDLATTEGQALIEEAILPETDLIILDNISCLVRRAGRENDSESWLSVQEWALKLRSRGKSVLFIHHSGKSGAQRGTSRREDVLDSVLALRRPQNYEGQEGCSIQIHFEKARGLSGPDVEPVEAKLITRPDGTRKWEYHAAEEGIADAVVEMVHLGMDRKEIIRELRESYGKSQATAYRLTEPFFKKPSQ</sequence>
<gene>
    <name evidence="2" type="ordered locus">LFML04_0415</name>
</gene>
<dbReference type="InterPro" id="IPR027417">
    <property type="entry name" value="P-loop_NTPase"/>
</dbReference>
<dbReference type="Pfam" id="PF13481">
    <property type="entry name" value="AAA_25"/>
    <property type="match status" value="1"/>
</dbReference>
<keyword evidence="2" id="KW-0547">Nucleotide-binding</keyword>
<proteinExistence type="predicted"/>